<evidence type="ECO:0000313" key="2">
    <source>
        <dbReference type="EMBL" id="JAA84552.1"/>
    </source>
</evidence>
<proteinExistence type="predicted"/>
<protein>
    <submittedName>
        <fullName evidence="2">Uncharacterized protein</fullName>
    </submittedName>
</protein>
<evidence type="ECO:0000256" key="1">
    <source>
        <dbReference type="SAM" id="Phobius"/>
    </source>
</evidence>
<keyword evidence="1" id="KW-0472">Membrane</keyword>
<feature type="transmembrane region" description="Helical" evidence="1">
    <location>
        <begin position="21"/>
        <end position="43"/>
    </location>
</feature>
<keyword evidence="1" id="KW-1133">Transmembrane helix</keyword>
<name>S4PVS9_9NEOP</name>
<reference evidence="2" key="2">
    <citation type="submission" date="2013-05" db="EMBL/GenBank/DDBJ databases">
        <authorList>
            <person name="Carter J.-M."/>
            <person name="Baker S.C."/>
            <person name="Pink R."/>
            <person name="Carter D.R.F."/>
            <person name="Collins A."/>
            <person name="Tomlin J."/>
            <person name="Gibbs M."/>
            <person name="Breuker C.J."/>
        </authorList>
    </citation>
    <scope>NUCLEOTIDE SEQUENCE</scope>
    <source>
        <tissue evidence="2">Ovary</tissue>
    </source>
</reference>
<dbReference type="EMBL" id="GAIX01008008">
    <property type="protein sequence ID" value="JAA84552.1"/>
    <property type="molecule type" value="Transcribed_RNA"/>
</dbReference>
<organism evidence="2">
    <name type="scientific">Pararge aegeria</name>
    <name type="common">speckled wood butterfly</name>
    <dbReference type="NCBI Taxonomy" id="116150"/>
    <lineage>
        <taxon>Eukaryota</taxon>
        <taxon>Metazoa</taxon>
        <taxon>Ecdysozoa</taxon>
        <taxon>Arthropoda</taxon>
        <taxon>Hexapoda</taxon>
        <taxon>Insecta</taxon>
        <taxon>Pterygota</taxon>
        <taxon>Neoptera</taxon>
        <taxon>Endopterygota</taxon>
        <taxon>Lepidoptera</taxon>
        <taxon>Glossata</taxon>
        <taxon>Ditrysia</taxon>
        <taxon>Papilionoidea</taxon>
        <taxon>Nymphalidae</taxon>
        <taxon>Satyrinae</taxon>
        <taxon>Satyrini</taxon>
        <taxon>Parargina</taxon>
        <taxon>Pararge</taxon>
    </lineage>
</organism>
<reference evidence="2" key="1">
    <citation type="journal article" date="2013" name="BMC Genomics">
        <title>Unscrambling butterfly oogenesis.</title>
        <authorList>
            <person name="Carter J.M."/>
            <person name="Baker S.C."/>
            <person name="Pink R."/>
            <person name="Carter D.R."/>
            <person name="Collins A."/>
            <person name="Tomlin J."/>
            <person name="Gibbs M."/>
            <person name="Breuker C.J."/>
        </authorList>
    </citation>
    <scope>NUCLEOTIDE SEQUENCE</scope>
    <source>
        <tissue evidence="2">Ovary</tissue>
    </source>
</reference>
<dbReference type="AlphaFoldDB" id="S4PVS9"/>
<accession>S4PVS9</accession>
<keyword evidence="1" id="KW-0812">Transmembrane</keyword>
<sequence>MNRLHQPKSKDHTYILYNYALKNFTSMLRLSFPLVYFVLYYIYIHKILCCFTRPCITKHIECIVTLMIETMFRNMAEGVFV</sequence>